<keyword evidence="2" id="KW-1185">Reference proteome</keyword>
<dbReference type="Proteomes" id="UP001486565">
    <property type="component" value="Chromosome"/>
</dbReference>
<reference evidence="1 2" key="1">
    <citation type="submission" date="2023-03" db="EMBL/GenBank/DDBJ databases">
        <title>Novel Species.</title>
        <authorList>
            <person name="Ma S."/>
        </authorList>
    </citation>
    <scope>NUCLEOTIDE SEQUENCE [LARGE SCALE GENOMIC DNA]</scope>
    <source>
        <strain evidence="1 2">LIND6LT2</strain>
    </source>
</reference>
<name>A0ABZ2Y2Y7_9FIRM</name>
<evidence type="ECO:0000313" key="1">
    <source>
        <dbReference type="EMBL" id="WZL69560.1"/>
    </source>
</evidence>
<protein>
    <submittedName>
        <fullName evidence="1">IS66 family insertion sequence element accessory protein TnpB</fullName>
    </submittedName>
</protein>
<dbReference type="EMBL" id="CP121687">
    <property type="protein sequence ID" value="WZL69560.1"/>
    <property type="molecule type" value="Genomic_DNA"/>
</dbReference>
<evidence type="ECO:0000313" key="2">
    <source>
        <dbReference type="Proteomes" id="UP001486565"/>
    </source>
</evidence>
<accession>A0ABZ2Y2Y7</accession>
<sequence length="121" mass="13898">MNTREVTSQYRLNQWTEIVRQCRSSGQTIAVWCEENNIKRTSYYYWLKKIRQAACETLPSLNENNTIVPVNISDLAVKIDPSDQESTSDIVIHIGAVKLEIRNTASAILIENVFKVLKNVR</sequence>
<proteinExistence type="predicted"/>
<dbReference type="NCBIfam" id="NF047593">
    <property type="entry name" value="IS66_ISAeme5_TnpA"/>
    <property type="match status" value="1"/>
</dbReference>
<organism evidence="1 2">
    <name type="scientific">Defluviitalea saccharophila</name>
    <dbReference type="NCBI Taxonomy" id="879970"/>
    <lineage>
        <taxon>Bacteria</taxon>
        <taxon>Bacillati</taxon>
        <taxon>Bacillota</taxon>
        <taxon>Clostridia</taxon>
        <taxon>Lachnospirales</taxon>
        <taxon>Defluviitaleaceae</taxon>
        <taxon>Defluviitalea</taxon>
    </lineage>
</organism>
<gene>
    <name evidence="1" type="ORF">QBE51_12340</name>
</gene>
<dbReference type="RefSeq" id="WP_341876547.1">
    <property type="nucleotide sequence ID" value="NZ_CP121687.1"/>
</dbReference>